<feature type="region of interest" description="Disordered" evidence="1">
    <location>
        <begin position="107"/>
        <end position="139"/>
    </location>
</feature>
<accession>A0AAV1FCL2</accession>
<evidence type="ECO:0000256" key="1">
    <source>
        <dbReference type="SAM" id="MobiDB-lite"/>
    </source>
</evidence>
<evidence type="ECO:0000313" key="2">
    <source>
        <dbReference type="EMBL" id="CAJ1058343.1"/>
    </source>
</evidence>
<reference evidence="2" key="1">
    <citation type="submission" date="2023-08" db="EMBL/GenBank/DDBJ databases">
        <authorList>
            <person name="Alioto T."/>
            <person name="Alioto T."/>
            <person name="Gomez Garrido J."/>
        </authorList>
    </citation>
    <scope>NUCLEOTIDE SEQUENCE</scope>
</reference>
<proteinExistence type="predicted"/>
<sequence>MRPACVNTTVSANLLCRLQCLISTGPRDTSRSHRDNHRRVVVLPSSPTSRIRIHREEETDGTPPLIHPFIISHSYPSLPPGPPVPALLAYAEGARLHHELRLVCSGGREQRSHAQNRREGGSWEGRSAGKGKKKRPSVSVIPRCGCETVGV</sequence>
<gene>
    <name evidence="2" type="ORF">XNOV1_A017896</name>
</gene>
<feature type="compositionally biased region" description="Basic and acidic residues" evidence="1">
    <location>
        <begin position="108"/>
        <end position="121"/>
    </location>
</feature>
<protein>
    <submittedName>
        <fullName evidence="2">Uncharacterized protein</fullName>
    </submittedName>
</protein>
<dbReference type="Proteomes" id="UP001178508">
    <property type="component" value="Chromosome 6"/>
</dbReference>
<name>A0AAV1FCL2_XYRNO</name>
<dbReference type="AlphaFoldDB" id="A0AAV1FCL2"/>
<dbReference type="EMBL" id="OY660869">
    <property type="protein sequence ID" value="CAJ1058343.1"/>
    <property type="molecule type" value="Genomic_DNA"/>
</dbReference>
<evidence type="ECO:0000313" key="3">
    <source>
        <dbReference type="Proteomes" id="UP001178508"/>
    </source>
</evidence>
<keyword evidence="3" id="KW-1185">Reference proteome</keyword>
<organism evidence="2 3">
    <name type="scientific">Xyrichtys novacula</name>
    <name type="common">Pearly razorfish</name>
    <name type="synonym">Hemipteronotus novacula</name>
    <dbReference type="NCBI Taxonomy" id="13765"/>
    <lineage>
        <taxon>Eukaryota</taxon>
        <taxon>Metazoa</taxon>
        <taxon>Chordata</taxon>
        <taxon>Craniata</taxon>
        <taxon>Vertebrata</taxon>
        <taxon>Euteleostomi</taxon>
        <taxon>Actinopterygii</taxon>
        <taxon>Neopterygii</taxon>
        <taxon>Teleostei</taxon>
        <taxon>Neoteleostei</taxon>
        <taxon>Acanthomorphata</taxon>
        <taxon>Eupercaria</taxon>
        <taxon>Labriformes</taxon>
        <taxon>Labridae</taxon>
        <taxon>Xyrichtys</taxon>
    </lineage>
</organism>